<reference evidence="2" key="1">
    <citation type="submission" date="2020-06" db="EMBL/GenBank/DDBJ databases">
        <title>WGS assembly of Ceratodon purpureus strain R40.</title>
        <authorList>
            <person name="Carey S.B."/>
            <person name="Jenkins J."/>
            <person name="Shu S."/>
            <person name="Lovell J.T."/>
            <person name="Sreedasyam A."/>
            <person name="Maumus F."/>
            <person name="Tiley G.P."/>
            <person name="Fernandez-Pozo N."/>
            <person name="Barry K."/>
            <person name="Chen C."/>
            <person name="Wang M."/>
            <person name="Lipzen A."/>
            <person name="Daum C."/>
            <person name="Saski C.A."/>
            <person name="Payton A.C."/>
            <person name="Mcbreen J.C."/>
            <person name="Conrad R.E."/>
            <person name="Kollar L.M."/>
            <person name="Olsson S."/>
            <person name="Huttunen S."/>
            <person name="Landis J.B."/>
            <person name="Wickett N.J."/>
            <person name="Johnson M.G."/>
            <person name="Rensing S.A."/>
            <person name="Grimwood J."/>
            <person name="Schmutz J."/>
            <person name="Mcdaniel S.F."/>
        </authorList>
    </citation>
    <scope>NUCLEOTIDE SEQUENCE</scope>
    <source>
        <strain evidence="2">R40</strain>
    </source>
</reference>
<evidence type="ECO:0000256" key="1">
    <source>
        <dbReference type="SAM" id="MobiDB-lite"/>
    </source>
</evidence>
<comment type="caution">
    <text evidence="2">The sequence shown here is derived from an EMBL/GenBank/DDBJ whole genome shotgun (WGS) entry which is preliminary data.</text>
</comment>
<gene>
    <name evidence="2" type="ORF">KC19_3G189300</name>
</gene>
<evidence type="ECO:0000313" key="2">
    <source>
        <dbReference type="EMBL" id="KAG0584149.1"/>
    </source>
</evidence>
<dbReference type="AlphaFoldDB" id="A0A8T0IMH2"/>
<proteinExistence type="predicted"/>
<accession>A0A8T0IMH2</accession>
<organism evidence="2 3">
    <name type="scientific">Ceratodon purpureus</name>
    <name type="common">Fire moss</name>
    <name type="synonym">Dicranum purpureum</name>
    <dbReference type="NCBI Taxonomy" id="3225"/>
    <lineage>
        <taxon>Eukaryota</taxon>
        <taxon>Viridiplantae</taxon>
        <taxon>Streptophyta</taxon>
        <taxon>Embryophyta</taxon>
        <taxon>Bryophyta</taxon>
        <taxon>Bryophytina</taxon>
        <taxon>Bryopsida</taxon>
        <taxon>Dicranidae</taxon>
        <taxon>Pseudoditrichales</taxon>
        <taxon>Ditrichaceae</taxon>
        <taxon>Ceratodon</taxon>
    </lineage>
</organism>
<sequence>MKLATSVVPLKSIAAETSDREFASRQEACTSSRDGKDVCRDQGAWSRPKASTSALQGAVSGTDGGCLFLTGAPSTSQHRGWERRDGDEPITHQVSSSALQANDSICSRKNSLQDEGRRKRLRYVPNWSNALKRSLPPTEVPRCHNNAKDWPALGDNESRKVGDEVHCKYDASVFRAKPRFRALDLRSSRPRKEDDLRQDSFGEDNAARGLGKVKEEVKGEAKLMMFNRDFTVTSPVRENLLVTIALTSQRNTSASGEEEDLEQAVKQPLKPVQILIGKFTAFSSFLRFDLCRDALRVKFEQNAGGSSTISESLSVEYFARRFQAQDVVTEMEVEYWSSSWKKVDYICTLYGQRVGVSVTRAMCYPDPNAFSPEIAYHLLHKKLYGLVVARDGVSKRHSFCKCILHVWCETQRTAEIMKTMYAGVRKELQISDDVIMVLTVADGLHARPIFYEHALENT</sequence>
<dbReference type="EMBL" id="CM026423">
    <property type="protein sequence ID" value="KAG0584149.1"/>
    <property type="molecule type" value="Genomic_DNA"/>
</dbReference>
<keyword evidence="3" id="KW-1185">Reference proteome</keyword>
<evidence type="ECO:0000313" key="3">
    <source>
        <dbReference type="Proteomes" id="UP000822688"/>
    </source>
</evidence>
<feature type="region of interest" description="Disordered" evidence="1">
    <location>
        <begin position="19"/>
        <end position="44"/>
    </location>
</feature>
<dbReference type="Proteomes" id="UP000822688">
    <property type="component" value="Chromosome 3"/>
</dbReference>
<name>A0A8T0IMH2_CERPU</name>
<protein>
    <submittedName>
        <fullName evidence="2">Uncharacterized protein</fullName>
    </submittedName>
</protein>